<name>A0AAU9WNP8_9CNID</name>
<dbReference type="EMBL" id="CALNXJ010000017">
    <property type="protein sequence ID" value="CAH3120088.1"/>
    <property type="molecule type" value="Genomic_DNA"/>
</dbReference>
<organism evidence="1 2">
    <name type="scientific">Pocillopora meandrina</name>
    <dbReference type="NCBI Taxonomy" id="46732"/>
    <lineage>
        <taxon>Eukaryota</taxon>
        <taxon>Metazoa</taxon>
        <taxon>Cnidaria</taxon>
        <taxon>Anthozoa</taxon>
        <taxon>Hexacorallia</taxon>
        <taxon>Scleractinia</taxon>
        <taxon>Astrocoeniina</taxon>
        <taxon>Pocilloporidae</taxon>
        <taxon>Pocillopora</taxon>
    </lineage>
</organism>
<protein>
    <recommendedName>
        <fullName evidence="3">GTP-binding protein</fullName>
    </recommendedName>
</protein>
<evidence type="ECO:0000313" key="1">
    <source>
        <dbReference type="EMBL" id="CAH3120088.1"/>
    </source>
</evidence>
<reference evidence="1 2" key="1">
    <citation type="submission" date="2022-05" db="EMBL/GenBank/DDBJ databases">
        <authorList>
            <consortium name="Genoscope - CEA"/>
            <person name="William W."/>
        </authorList>
    </citation>
    <scope>NUCLEOTIDE SEQUENCE [LARGE SCALE GENOMIC DNA]</scope>
</reference>
<gene>
    <name evidence="1" type="ORF">PMEA_00008081</name>
</gene>
<proteinExistence type="predicted"/>
<sequence length="184" mass="21099">MDDMVKEYLPEAFLFIYVINSSNAGGIQQDRLEKLIEHARQVSLEHFRETSSACALFVCNKWDQVPSEETDEVKDHIVRKLKRCWPNVDPESQIIYMSSTTAREAQTLGIISEEFAALMNGIKSMVLKSVKERLFVQWRCCAKIHFVDVGRYSTGDGEMGSDQNLHPRSINEATSRIYCRMRGT</sequence>
<accession>A0AAU9WNP8</accession>
<comment type="caution">
    <text evidence="1">The sequence shown here is derived from an EMBL/GenBank/DDBJ whole genome shotgun (WGS) entry which is preliminary data.</text>
</comment>
<evidence type="ECO:0000313" key="2">
    <source>
        <dbReference type="Proteomes" id="UP001159428"/>
    </source>
</evidence>
<dbReference type="Gene3D" id="3.40.50.300">
    <property type="entry name" value="P-loop containing nucleotide triphosphate hydrolases"/>
    <property type="match status" value="1"/>
</dbReference>
<keyword evidence="2" id="KW-1185">Reference proteome</keyword>
<dbReference type="InterPro" id="IPR027417">
    <property type="entry name" value="P-loop_NTPase"/>
</dbReference>
<evidence type="ECO:0008006" key="3">
    <source>
        <dbReference type="Google" id="ProtNLM"/>
    </source>
</evidence>
<dbReference type="Proteomes" id="UP001159428">
    <property type="component" value="Unassembled WGS sequence"/>
</dbReference>
<dbReference type="AlphaFoldDB" id="A0AAU9WNP8"/>
<dbReference type="PANTHER" id="PTHR26392">
    <property type="entry name" value="MITOGEN-ACTIVATED PROTEIN KINASE KINASE KINASE 7-RELATED"/>
    <property type="match status" value="1"/>
</dbReference>
<dbReference type="PANTHER" id="PTHR26392:SF92">
    <property type="entry name" value="PROTEIN KINASE DOMAIN-CONTAINING PROTEIN"/>
    <property type="match status" value="1"/>
</dbReference>
<dbReference type="SUPFAM" id="SSF52540">
    <property type="entry name" value="P-loop containing nucleoside triphosphate hydrolases"/>
    <property type="match status" value="1"/>
</dbReference>